<evidence type="ECO:0000313" key="3">
    <source>
        <dbReference type="Proteomes" id="UP000230233"/>
    </source>
</evidence>
<evidence type="ECO:0000313" key="2">
    <source>
        <dbReference type="EMBL" id="PIC13250.1"/>
    </source>
</evidence>
<dbReference type="InterPro" id="IPR041679">
    <property type="entry name" value="DNA2/NAM7-like_C"/>
</dbReference>
<dbReference type="GO" id="GO:0031380">
    <property type="term" value="C:nuclear RNA-directed RNA polymerase complex"/>
    <property type="evidence" value="ECO:0007669"/>
    <property type="project" value="TreeGrafter"/>
</dbReference>
<evidence type="ECO:0000259" key="1">
    <source>
        <dbReference type="Pfam" id="PF13087"/>
    </source>
</evidence>
<dbReference type="AlphaFoldDB" id="A0A2G5SDX1"/>
<protein>
    <recommendedName>
        <fullName evidence="1">DNA2/NAM7 helicase-like C-terminal domain-containing protein</fullName>
    </recommendedName>
</protein>
<dbReference type="PANTHER" id="PTHR10887:SF341">
    <property type="entry name" value="NFX1-TYPE ZINC FINGER-CONTAINING PROTEIN 1"/>
    <property type="match status" value="1"/>
</dbReference>
<accession>A0A2G5SDX1</accession>
<gene>
    <name evidence="2" type="ORF">B9Z55_027889</name>
</gene>
<dbReference type="Gene3D" id="3.40.50.300">
    <property type="entry name" value="P-loop containing nucleotide triphosphate hydrolases"/>
    <property type="match status" value="1"/>
</dbReference>
<dbReference type="Pfam" id="PF13087">
    <property type="entry name" value="AAA_12"/>
    <property type="match status" value="1"/>
</dbReference>
<dbReference type="STRING" id="1611254.A0A2G5SDX1"/>
<dbReference type="GO" id="GO:0031048">
    <property type="term" value="P:regulatory ncRNA-mediated heterochromatin formation"/>
    <property type="evidence" value="ECO:0007669"/>
    <property type="project" value="TreeGrafter"/>
</dbReference>
<dbReference type="SUPFAM" id="SSF52540">
    <property type="entry name" value="P-loop containing nucleoside triphosphate hydrolases"/>
    <property type="match status" value="1"/>
</dbReference>
<comment type="caution">
    <text evidence="2">The sequence shown here is derived from an EMBL/GenBank/DDBJ whole genome shotgun (WGS) entry which is preliminary data.</text>
</comment>
<keyword evidence="3" id="KW-1185">Reference proteome</keyword>
<feature type="domain" description="DNA2/NAM7 helicase-like C-terminal" evidence="1">
    <location>
        <begin position="80"/>
        <end position="163"/>
    </location>
</feature>
<proteinExistence type="predicted"/>
<dbReference type="PANTHER" id="PTHR10887">
    <property type="entry name" value="DNA2/NAM7 HELICASE FAMILY"/>
    <property type="match status" value="1"/>
</dbReference>
<reference evidence="3" key="1">
    <citation type="submission" date="2017-10" db="EMBL/GenBank/DDBJ databases">
        <title>Rapid genome shrinkage in a self-fertile nematode reveals novel sperm competition proteins.</title>
        <authorList>
            <person name="Yin D."/>
            <person name="Schwarz E.M."/>
            <person name="Thomas C.G."/>
            <person name="Felde R.L."/>
            <person name="Korf I.F."/>
            <person name="Cutter A.D."/>
            <person name="Schartner C.M."/>
            <person name="Ralston E.J."/>
            <person name="Meyer B.J."/>
            <person name="Haag E.S."/>
        </authorList>
    </citation>
    <scope>NUCLEOTIDE SEQUENCE [LARGE SCALE GENOMIC DNA]</scope>
    <source>
        <strain evidence="3">JU1422</strain>
    </source>
</reference>
<dbReference type="InterPro" id="IPR027417">
    <property type="entry name" value="P-loop_NTPase"/>
</dbReference>
<dbReference type="CDD" id="cd18808">
    <property type="entry name" value="SF1_C_Upf1"/>
    <property type="match status" value="1"/>
</dbReference>
<dbReference type="InterPro" id="IPR047187">
    <property type="entry name" value="SF1_C_Upf1"/>
</dbReference>
<name>A0A2G5SDX1_9PELO</name>
<dbReference type="InterPro" id="IPR045055">
    <property type="entry name" value="DNA2/NAM7-like"/>
</dbReference>
<organism evidence="2 3">
    <name type="scientific">Caenorhabditis nigoni</name>
    <dbReference type="NCBI Taxonomy" id="1611254"/>
    <lineage>
        <taxon>Eukaryota</taxon>
        <taxon>Metazoa</taxon>
        <taxon>Ecdysozoa</taxon>
        <taxon>Nematoda</taxon>
        <taxon>Chromadorea</taxon>
        <taxon>Rhabditida</taxon>
        <taxon>Rhabditina</taxon>
        <taxon>Rhabditomorpha</taxon>
        <taxon>Rhabditoidea</taxon>
        <taxon>Rhabditidae</taxon>
        <taxon>Peloderinae</taxon>
        <taxon>Caenorhabditis</taxon>
    </lineage>
</organism>
<dbReference type="OrthoDB" id="2423195at2759"/>
<dbReference type="EMBL" id="PDUG01000014">
    <property type="protein sequence ID" value="PIC13250.1"/>
    <property type="molecule type" value="Genomic_DNA"/>
</dbReference>
<dbReference type="Proteomes" id="UP000230233">
    <property type="component" value="Unassembled WGS sequence"/>
</dbReference>
<sequence>MVQESIVLKEIIYISPIQRPRLRPRLPLPDSRRNGHEPVHVVAQRQRTVARRNLVVQHPRRRNDRIPRATPSQTKLHPAQRNFMTHEFSGMFVGSNQQYEQGQIPSHAVDTFQGREGKVVIVSLVRSHRGVPENTAIGFLAVPNRIYVALTRAQHGMYNIGNAPYLSKAGRLWNNLVNSNLDQQVGKE</sequence>